<accession>A0A1A8K175</accession>
<dbReference type="CDD" id="cd01253">
    <property type="entry name" value="PH_ARHGAP21-like"/>
    <property type="match status" value="1"/>
</dbReference>
<dbReference type="InterPro" id="IPR036034">
    <property type="entry name" value="PDZ_sf"/>
</dbReference>
<dbReference type="InterPro" id="IPR041489">
    <property type="entry name" value="PDZ_6"/>
</dbReference>
<dbReference type="Pfam" id="PF08454">
    <property type="entry name" value="RIH_assoc"/>
    <property type="match status" value="1"/>
</dbReference>
<evidence type="ECO:0000313" key="6">
    <source>
        <dbReference type="EMBL" id="SBR25981.1"/>
    </source>
</evidence>
<evidence type="ECO:0000259" key="4">
    <source>
        <dbReference type="PROSITE" id="PS50106"/>
    </source>
</evidence>
<proteinExistence type="predicted"/>
<dbReference type="SUPFAM" id="SSF47473">
    <property type="entry name" value="EF-hand"/>
    <property type="match status" value="1"/>
</dbReference>
<keyword evidence="1" id="KW-0343">GTPase activation</keyword>
<dbReference type="InterPro" id="IPR001849">
    <property type="entry name" value="PH_domain"/>
</dbReference>
<dbReference type="Pfam" id="PF17820">
    <property type="entry name" value="PDZ_6"/>
    <property type="match status" value="1"/>
</dbReference>
<dbReference type="InterPro" id="IPR001478">
    <property type="entry name" value="PDZ"/>
</dbReference>
<dbReference type="Gene3D" id="2.30.29.30">
    <property type="entry name" value="Pleckstrin-homology domain (PH domain)/Phosphotyrosine-binding domain (PTB)"/>
    <property type="match status" value="1"/>
</dbReference>
<feature type="region of interest" description="Disordered" evidence="2">
    <location>
        <begin position="488"/>
        <end position="561"/>
    </location>
</feature>
<feature type="domain" description="PDZ" evidence="4">
    <location>
        <begin position="87"/>
        <end position="196"/>
    </location>
</feature>
<feature type="region of interest" description="Disordered" evidence="2">
    <location>
        <begin position="219"/>
        <end position="464"/>
    </location>
</feature>
<feature type="non-terminal residue" evidence="6">
    <location>
        <position position="1945"/>
    </location>
</feature>
<feature type="domain" description="Rho-GAP" evidence="5">
    <location>
        <begin position="997"/>
        <end position="1188"/>
    </location>
</feature>
<evidence type="ECO:0000256" key="1">
    <source>
        <dbReference type="ARBA" id="ARBA00022468"/>
    </source>
</evidence>
<dbReference type="InterPro" id="IPR011993">
    <property type="entry name" value="PH-like_dom_sf"/>
</dbReference>
<feature type="region of interest" description="Disordered" evidence="2">
    <location>
        <begin position="1265"/>
        <end position="1329"/>
    </location>
</feature>
<gene>
    <name evidence="6" type="primary">ARHGAP23</name>
</gene>
<feature type="compositionally biased region" description="Polar residues" evidence="2">
    <location>
        <begin position="373"/>
        <end position="393"/>
    </location>
</feature>
<feature type="compositionally biased region" description="Polar residues" evidence="2">
    <location>
        <begin position="497"/>
        <end position="507"/>
    </location>
</feature>
<protein>
    <submittedName>
        <fullName evidence="6">Rho GTPase activating protein 23</fullName>
    </submittedName>
</protein>
<dbReference type="FunFam" id="2.30.42.10:FF:000066">
    <property type="entry name" value="Rho GTPase activating protein 21"/>
    <property type="match status" value="1"/>
</dbReference>
<dbReference type="SMART" id="SM00228">
    <property type="entry name" value="PDZ"/>
    <property type="match status" value="1"/>
</dbReference>
<reference evidence="6" key="2">
    <citation type="submission" date="2016-06" db="EMBL/GenBank/DDBJ databases">
        <title>The genome of a short-lived fish provides insights into sex chromosome evolution and the genetic control of aging.</title>
        <authorList>
            <person name="Reichwald K."/>
            <person name="Felder M."/>
            <person name="Petzold A."/>
            <person name="Koch P."/>
            <person name="Groth M."/>
            <person name="Platzer M."/>
        </authorList>
    </citation>
    <scope>NUCLEOTIDE SEQUENCE</scope>
    <source>
        <tissue evidence="6">Brain</tissue>
    </source>
</reference>
<dbReference type="PANTHER" id="PTHR23175">
    <property type="entry name" value="PDZ DOMAIN-CONTAINING PROTEIN"/>
    <property type="match status" value="1"/>
</dbReference>
<dbReference type="InterPro" id="IPR011992">
    <property type="entry name" value="EF-hand-dom_pair"/>
</dbReference>
<feature type="compositionally biased region" description="Basic and acidic residues" evidence="2">
    <location>
        <begin position="964"/>
        <end position="973"/>
    </location>
</feature>
<feature type="compositionally biased region" description="Pro residues" evidence="2">
    <location>
        <begin position="223"/>
        <end position="235"/>
    </location>
</feature>
<dbReference type="SUPFAM" id="SSF50729">
    <property type="entry name" value="PH domain-like"/>
    <property type="match status" value="1"/>
</dbReference>
<dbReference type="SMART" id="SM00324">
    <property type="entry name" value="RhoGAP"/>
    <property type="match status" value="1"/>
</dbReference>
<feature type="compositionally biased region" description="Polar residues" evidence="2">
    <location>
        <begin position="420"/>
        <end position="434"/>
    </location>
</feature>
<feature type="region of interest" description="Disordered" evidence="2">
    <location>
        <begin position="1896"/>
        <end position="1945"/>
    </location>
</feature>
<name>A0A1A8K175_NOTKU</name>
<sequence>GSDWSFQNPVGVDCSSPEPRCIWLAVLHGTTGPNLLSAPPLHSQRSHQLRPKGRRDGQSSAGDNPRPPLATRPGREGVGMGWKGPRTLVLHKNSQGFGFTLRHFIVYPPESALHTNLKDEENGNEKEFQRGRLEPMDTIFVKNVREKGPAHQAGLCTGDRLVKVNGESILGKTYSQVIALIQNSEGVLELSIMPKDEDVLQLAYSQDAYLTGNEPYIGGAENLPPPPPLCYPPTKSPGTPLSAHMVQNQLDNWSCWPGSSSPSSPLDNRSAVGSPASWQEGRAGEPGGVGHSSPAHRTEEIQYGMTSQQPQGQTRRRSYSSSSSSGGPLSSPLQVHYPNHHGAVSSQALSRKSSSAWTSPPMPQVRQSRNERCQQALSDWYHSQQPEHSGRSMQTRHRSYSQDRLSDYRRQQRTGGWPHSASQDTLFLLQQSGSGPHGEPRWPSGDWEAGPGRGHPASNYTKTRSENLLAQYDRHGRSLEMLDRASAGLVSARSERQPWSQQASQPSHRTDAYPRPRCHTTAAQASSVPRHSQPEHQMQSQQAALRSRRLPAGQSMDEQQGYRSYSPSFYRKTGRILQAHSFRDPSYSGPHLNWNPVPKSNAPVVTSAPLTASTASPLISVTPESQSRAYRPTNHERERGTVEVQGEGMQTQEVVLRQKATIRGRNTNRNPPFALRMDQLEPGLFSPDPKDSTGTTGSAADVAPRKPNGSLAPLSLEDDSLASIPFIAITAERSKSCDEGLNTFREGRESRQTKRGKTFLRDGSLDNIGTEEVRSKRHSTSELGNITYSDVRKEGWLHFKQILTEKGKKVGSGMWPWKRVYSVLRTHSLFLYKDKREAVLGGAKIGGTTEDEQQISIQSCLVDIAYSETKKKHTLRLTTQDFCEYLLQAEDRDDMLEWIKFIRDGSKTDSEELFSRQALINKKLNDYRKQSPTSSKPDSSPRMHRMISPFLLKTENASGAPRSPKPEVKDENNPPKSPWGINIMKKTKKAGPKAFGVRLEECHPGVNNKFIPVIVEFCCGLVEEMGLEYTGIYRVPGNNAMVLQLQEQLNKGVDINPAEERWQDLNVVSSLLKSFFRKLPEPLFTNDKYNDFIDANRMENPSERLKTMKKLIRDLPDHYFHTLKFLISHLKTVADHSDKNKMEPRNLALVFGPTLVRTSEDNMKDMVTHMPDRYKIIETLIQHCTWFFTEELDKDEKTPVDTEDVQPAPNIDHLLSNIGRTALLGEASDSTNSDPGKPKWIWGSKKDRGSKDFLALSIVTAVTGRKRRKRHKDRRVGSSTDDDSEQEPFKVEDLPVGGPAPHAKEEEDDEDEEEEEEEETERKPDPLHQLILHFSRTALTEKTKLDVDHLYMSYADIMAKSCHIGEEDEGGELEGEEPSFEEKEMEKQRLLYQQSRLHNRGAAEMVLQMISACKGEPGVMVSSTLKLGISILNGGNSDVQQKMLEYLKDKKDVGFFLSVQALMQTCSVLDLNAFERQNKAEGLGMVSEEGTNKKLERDEKVMADDEFTCDLFRFLQLLCEGHNNDFQNYLRTQTGCTTIINIIICTVDYLLRLQESISDFYWYYSGKDIIDEPGKRNFSKAMTVAKQVFNSLTEYIQGPCTGNQQSLAHSRLWDAIVGFLHVFAHMMMKLAQMHPGQRDGDRFWSRTHAEDSSQIGLLKELLDLQKDMVVMLLSLLEGNVVNGTIARQMVDMLVESSSNVEMILKFFDMFLKLKDIVASDAFRDYVTDPRGLISKKDFSKAMDSQKQYSPSEIQFLLSCSEADENEMINFEEFADRFQEPAKDIGFNIAVLLTNLSEHVPHDTRLKNFLEQAESVLNYFRPFLGRIEIMGASRKIERIYFEISEANRNQWEMPQVRESKRQFIFDVVNEGGESEKMEMFVNFCEDTIFEMNIAASISEPEGDGEEEEDDEEEADNDDHDDDEEEEGDDDHDDDGDDDDDENGDDD</sequence>
<dbReference type="GO" id="GO:0007165">
    <property type="term" value="P:signal transduction"/>
    <property type="evidence" value="ECO:0007669"/>
    <property type="project" value="InterPro"/>
</dbReference>
<dbReference type="Gene3D" id="1.10.238.10">
    <property type="entry name" value="EF-hand"/>
    <property type="match status" value="1"/>
</dbReference>
<feature type="compositionally biased region" description="Low complexity" evidence="2">
    <location>
        <begin position="320"/>
        <end position="333"/>
    </location>
</feature>
<feature type="compositionally biased region" description="Basic and acidic residues" evidence="2">
    <location>
        <begin position="400"/>
        <end position="410"/>
    </location>
</feature>
<feature type="region of interest" description="Disordered" evidence="2">
    <location>
        <begin position="953"/>
        <end position="982"/>
    </location>
</feature>
<dbReference type="Gene3D" id="2.30.42.10">
    <property type="match status" value="1"/>
</dbReference>
<organism evidence="6">
    <name type="scientific">Nothobranchius kuhntae</name>
    <name type="common">Beira killifish</name>
    <dbReference type="NCBI Taxonomy" id="321403"/>
    <lineage>
        <taxon>Eukaryota</taxon>
        <taxon>Metazoa</taxon>
        <taxon>Chordata</taxon>
        <taxon>Craniata</taxon>
        <taxon>Vertebrata</taxon>
        <taxon>Euteleostomi</taxon>
        <taxon>Actinopterygii</taxon>
        <taxon>Neopterygii</taxon>
        <taxon>Teleostei</taxon>
        <taxon>Neoteleostei</taxon>
        <taxon>Acanthomorphata</taxon>
        <taxon>Ovalentaria</taxon>
        <taxon>Atherinomorphae</taxon>
        <taxon>Cyprinodontiformes</taxon>
        <taxon>Nothobranchiidae</taxon>
        <taxon>Nothobranchius</taxon>
    </lineage>
</organism>
<feature type="compositionally biased region" description="Polar residues" evidence="2">
    <location>
        <begin position="304"/>
        <end position="313"/>
    </location>
</feature>
<dbReference type="InterPro" id="IPR008936">
    <property type="entry name" value="Rho_GTPase_activation_prot"/>
</dbReference>
<feature type="compositionally biased region" description="Basic residues" evidence="2">
    <location>
        <begin position="1265"/>
        <end position="1274"/>
    </location>
</feature>
<dbReference type="SUPFAM" id="SSF50156">
    <property type="entry name" value="PDZ domain-like"/>
    <property type="match status" value="1"/>
</dbReference>
<dbReference type="EMBL" id="HAEE01005961">
    <property type="protein sequence ID" value="SBR25981.1"/>
    <property type="molecule type" value="Transcribed_RNA"/>
</dbReference>
<dbReference type="PANTHER" id="PTHR23175:SF5">
    <property type="entry name" value="RHO GTPASE-ACTIVATING PROTEIN 23"/>
    <property type="match status" value="1"/>
</dbReference>
<dbReference type="FunFam" id="1.10.555.10:FF:000014">
    <property type="entry name" value="Rho GTPase activating protein 21"/>
    <property type="match status" value="1"/>
</dbReference>
<feature type="non-terminal residue" evidence="6">
    <location>
        <position position="1"/>
    </location>
</feature>
<feature type="region of interest" description="Disordered" evidence="2">
    <location>
        <begin position="665"/>
        <end position="715"/>
    </location>
</feature>
<evidence type="ECO:0000256" key="2">
    <source>
        <dbReference type="SAM" id="MobiDB-lite"/>
    </source>
</evidence>
<feature type="compositionally biased region" description="Polar residues" evidence="2">
    <location>
        <begin position="521"/>
        <end position="544"/>
    </location>
</feature>
<dbReference type="InterPro" id="IPR000198">
    <property type="entry name" value="RhoGAP_dom"/>
</dbReference>
<dbReference type="PROSITE" id="PS50238">
    <property type="entry name" value="RHOGAP"/>
    <property type="match status" value="1"/>
</dbReference>
<evidence type="ECO:0000259" key="5">
    <source>
        <dbReference type="PROSITE" id="PS50238"/>
    </source>
</evidence>
<dbReference type="InterPro" id="IPR013662">
    <property type="entry name" value="RIH_assoc-dom"/>
</dbReference>
<dbReference type="Gene3D" id="1.10.555.10">
    <property type="entry name" value="Rho GTPase activation protein"/>
    <property type="match status" value="1"/>
</dbReference>
<feature type="compositionally biased region" description="Acidic residues" evidence="2">
    <location>
        <begin position="1899"/>
        <end position="1945"/>
    </location>
</feature>
<dbReference type="Pfam" id="PF00620">
    <property type="entry name" value="RhoGAP"/>
    <property type="match status" value="1"/>
</dbReference>
<dbReference type="SUPFAM" id="SSF48350">
    <property type="entry name" value="GTPase activation domain, GAP"/>
    <property type="match status" value="1"/>
</dbReference>
<dbReference type="CDD" id="cd06756">
    <property type="entry name" value="PDZ_ARHGAP21_23-like"/>
    <property type="match status" value="1"/>
</dbReference>
<dbReference type="SMART" id="SM00233">
    <property type="entry name" value="PH"/>
    <property type="match status" value="1"/>
</dbReference>
<feature type="compositionally biased region" description="Low complexity" evidence="2">
    <location>
        <begin position="343"/>
        <end position="356"/>
    </location>
</feature>
<dbReference type="PROSITE" id="PS50003">
    <property type="entry name" value="PH_DOMAIN"/>
    <property type="match status" value="1"/>
</dbReference>
<dbReference type="PROSITE" id="PS50106">
    <property type="entry name" value="PDZ"/>
    <property type="match status" value="1"/>
</dbReference>
<dbReference type="CDD" id="cd04395">
    <property type="entry name" value="RhoGAP_ARHGAP21"/>
    <property type="match status" value="1"/>
</dbReference>
<reference evidence="6" key="1">
    <citation type="submission" date="2016-05" db="EMBL/GenBank/DDBJ databases">
        <authorList>
            <person name="Lavstsen T."/>
            <person name="Jespersen J.S."/>
        </authorList>
    </citation>
    <scope>NUCLEOTIDE SEQUENCE</scope>
    <source>
        <tissue evidence="6">Brain</tissue>
    </source>
</reference>
<feature type="compositionally biased region" description="Acidic residues" evidence="2">
    <location>
        <begin position="1306"/>
        <end position="1319"/>
    </location>
</feature>
<feature type="compositionally biased region" description="Basic residues" evidence="2">
    <location>
        <begin position="44"/>
        <end position="53"/>
    </location>
</feature>
<dbReference type="Pfam" id="PF00169">
    <property type="entry name" value="PH"/>
    <property type="match status" value="1"/>
</dbReference>
<feature type="domain" description="PH" evidence="3">
    <location>
        <begin position="790"/>
        <end position="907"/>
    </location>
</feature>
<feature type="region of interest" description="Disordered" evidence="2">
    <location>
        <begin position="35"/>
        <end position="80"/>
    </location>
</feature>
<evidence type="ECO:0000259" key="3">
    <source>
        <dbReference type="PROSITE" id="PS50003"/>
    </source>
</evidence>
<dbReference type="GO" id="GO:0005096">
    <property type="term" value="F:GTPase activator activity"/>
    <property type="evidence" value="ECO:0007669"/>
    <property type="project" value="UniProtKB-KW"/>
</dbReference>